<dbReference type="EMBL" id="CP036261">
    <property type="protein sequence ID" value="QDS89822.1"/>
    <property type="molecule type" value="Genomic_DNA"/>
</dbReference>
<dbReference type="KEGG" id="ruv:EC9_40230"/>
<dbReference type="AlphaFoldDB" id="A0A517M4M5"/>
<gene>
    <name evidence="2" type="ORF">EC9_40230</name>
</gene>
<evidence type="ECO:0000256" key="1">
    <source>
        <dbReference type="SAM" id="SignalP"/>
    </source>
</evidence>
<dbReference type="RefSeq" id="WP_218934264.1">
    <property type="nucleotide sequence ID" value="NZ_CP036261.1"/>
</dbReference>
<accession>A0A517M4M5</accession>
<feature type="chain" id="PRO_5022096253" evidence="1">
    <location>
        <begin position="21"/>
        <end position="123"/>
    </location>
</feature>
<feature type="signal peptide" evidence="1">
    <location>
        <begin position="1"/>
        <end position="20"/>
    </location>
</feature>
<protein>
    <submittedName>
        <fullName evidence="2">Uncharacterized protein</fullName>
    </submittedName>
</protein>
<name>A0A517M4M5_9BACT</name>
<reference evidence="2 3" key="1">
    <citation type="submission" date="2019-02" db="EMBL/GenBank/DDBJ databases">
        <title>Deep-cultivation of Planctomycetes and their phenomic and genomic characterization uncovers novel biology.</title>
        <authorList>
            <person name="Wiegand S."/>
            <person name="Jogler M."/>
            <person name="Boedeker C."/>
            <person name="Pinto D."/>
            <person name="Vollmers J."/>
            <person name="Rivas-Marin E."/>
            <person name="Kohn T."/>
            <person name="Peeters S.H."/>
            <person name="Heuer A."/>
            <person name="Rast P."/>
            <person name="Oberbeckmann S."/>
            <person name="Bunk B."/>
            <person name="Jeske O."/>
            <person name="Meyerdierks A."/>
            <person name="Storesund J.E."/>
            <person name="Kallscheuer N."/>
            <person name="Luecker S."/>
            <person name="Lage O.M."/>
            <person name="Pohl T."/>
            <person name="Merkel B.J."/>
            <person name="Hornburger P."/>
            <person name="Mueller R.-W."/>
            <person name="Bruemmer F."/>
            <person name="Labrenz M."/>
            <person name="Spormann A.M."/>
            <person name="Op den Camp H."/>
            <person name="Overmann J."/>
            <person name="Amann R."/>
            <person name="Jetten M.S.M."/>
            <person name="Mascher T."/>
            <person name="Medema M.H."/>
            <person name="Devos D.P."/>
            <person name="Kaster A.-K."/>
            <person name="Ovreas L."/>
            <person name="Rohde M."/>
            <person name="Galperin M.Y."/>
            <person name="Jogler C."/>
        </authorList>
    </citation>
    <scope>NUCLEOTIDE SEQUENCE [LARGE SCALE GENOMIC DNA]</scope>
    <source>
        <strain evidence="2 3">EC9</strain>
    </source>
</reference>
<sequence precursor="true">MFASVSKTFVCVCLFMSTLAGCTGGAPAPSEDQVLQDSAGFVWTFINEAKKERKSDVIQAKLSVMMEALDAQAEAFGGKLVELRDAAKTLQADLQAGEKPADCLQKFADSVSALVPEPQNLGE</sequence>
<evidence type="ECO:0000313" key="3">
    <source>
        <dbReference type="Proteomes" id="UP000319557"/>
    </source>
</evidence>
<dbReference type="Proteomes" id="UP000319557">
    <property type="component" value="Chromosome"/>
</dbReference>
<organism evidence="2 3">
    <name type="scientific">Rosistilla ulvae</name>
    <dbReference type="NCBI Taxonomy" id="1930277"/>
    <lineage>
        <taxon>Bacteria</taxon>
        <taxon>Pseudomonadati</taxon>
        <taxon>Planctomycetota</taxon>
        <taxon>Planctomycetia</taxon>
        <taxon>Pirellulales</taxon>
        <taxon>Pirellulaceae</taxon>
        <taxon>Rosistilla</taxon>
    </lineage>
</organism>
<evidence type="ECO:0000313" key="2">
    <source>
        <dbReference type="EMBL" id="QDS89822.1"/>
    </source>
</evidence>
<keyword evidence="1" id="KW-0732">Signal</keyword>
<keyword evidence="3" id="KW-1185">Reference proteome</keyword>
<proteinExistence type="predicted"/>
<dbReference type="PROSITE" id="PS51257">
    <property type="entry name" value="PROKAR_LIPOPROTEIN"/>
    <property type="match status" value="1"/>
</dbReference>